<evidence type="ECO:0000313" key="13">
    <source>
        <dbReference type="EMBL" id="KAF5946104.1"/>
    </source>
</evidence>
<keyword evidence="4" id="KW-0808">Transferase</keyword>
<dbReference type="EC" id="2.7.11.22" evidence="2"/>
<comment type="similarity">
    <text evidence="1">Belongs to the protein kinase superfamily. CMGC Ser/Thr protein kinase family. CDC2/CDKX subfamily.</text>
</comment>
<dbReference type="PROSITE" id="PS50011">
    <property type="entry name" value="PROTEIN_KINASE_DOM"/>
    <property type="match status" value="1"/>
</dbReference>
<evidence type="ECO:0000259" key="12">
    <source>
        <dbReference type="PROSITE" id="PS50011"/>
    </source>
</evidence>
<evidence type="ECO:0000256" key="2">
    <source>
        <dbReference type="ARBA" id="ARBA00012425"/>
    </source>
</evidence>
<reference evidence="13 14" key="2">
    <citation type="submission" date="2020-07" db="EMBL/GenBank/DDBJ databases">
        <title>Genome assembly of wild tea tree DASZ reveals pedigree and selection history of tea varieties.</title>
        <authorList>
            <person name="Zhang W."/>
        </authorList>
    </citation>
    <scope>NUCLEOTIDE SEQUENCE [LARGE SCALE GENOMIC DNA]</scope>
    <source>
        <strain evidence="14">cv. G240</strain>
        <tissue evidence="13">Leaf</tissue>
    </source>
</reference>
<evidence type="ECO:0000256" key="3">
    <source>
        <dbReference type="ARBA" id="ARBA00022527"/>
    </source>
</evidence>
<dbReference type="Gene3D" id="1.10.510.10">
    <property type="entry name" value="Transferase(Phosphotransferase) domain 1"/>
    <property type="match status" value="3"/>
</dbReference>
<dbReference type="PROSITE" id="PS00108">
    <property type="entry name" value="PROTEIN_KINASE_ST"/>
    <property type="match status" value="1"/>
</dbReference>
<proteinExistence type="inferred from homology"/>
<name>A0A7J7H2Q7_CAMSI</name>
<protein>
    <recommendedName>
        <fullName evidence="2">cyclin-dependent kinase</fullName>
        <ecNumber evidence="2">2.7.11.22</ecNumber>
    </recommendedName>
</protein>
<feature type="binding site" evidence="10">
    <location>
        <position position="71"/>
    </location>
    <ligand>
        <name>ATP</name>
        <dbReference type="ChEBI" id="CHEBI:30616"/>
    </ligand>
</feature>
<evidence type="ECO:0000256" key="9">
    <source>
        <dbReference type="ARBA" id="ARBA00048367"/>
    </source>
</evidence>
<comment type="catalytic activity">
    <reaction evidence="8">
        <text>L-threonyl-[protein] + ATP = O-phospho-L-threonyl-[protein] + ADP + H(+)</text>
        <dbReference type="Rhea" id="RHEA:46608"/>
        <dbReference type="Rhea" id="RHEA-COMP:11060"/>
        <dbReference type="Rhea" id="RHEA-COMP:11605"/>
        <dbReference type="ChEBI" id="CHEBI:15378"/>
        <dbReference type="ChEBI" id="CHEBI:30013"/>
        <dbReference type="ChEBI" id="CHEBI:30616"/>
        <dbReference type="ChEBI" id="CHEBI:61977"/>
        <dbReference type="ChEBI" id="CHEBI:456216"/>
        <dbReference type="EC" id="2.7.11.22"/>
    </reaction>
</comment>
<evidence type="ECO:0000256" key="7">
    <source>
        <dbReference type="ARBA" id="ARBA00022840"/>
    </source>
</evidence>
<dbReference type="GO" id="GO:0005524">
    <property type="term" value="F:ATP binding"/>
    <property type="evidence" value="ECO:0007669"/>
    <property type="project" value="UniProtKB-UniRule"/>
</dbReference>
<sequence>MHRDLKPSNLLLDLYASVVKIADFGLAREFHNPLREYTPKYQMGEVIGRGAHGVVHRGLDLETNQTVAIKKTHSKHYKYGVSYCHKRRILHRDLKPSNLLLDLNGYGVKIADFEWAKKFDIPFGGHTPEVVTLSYRPPEILLGSLVYSTPVDVWSVGCIFAEMVMRRPLFDGRSKIGQLTKIFRCFYVNLPIFIQEMLCLDPARRISAHDALEHAYFNDDYDDVH</sequence>
<evidence type="ECO:0000256" key="4">
    <source>
        <dbReference type="ARBA" id="ARBA00022679"/>
    </source>
</evidence>
<dbReference type="InterPro" id="IPR000719">
    <property type="entry name" value="Prot_kinase_dom"/>
</dbReference>
<dbReference type="PANTHER" id="PTHR24056">
    <property type="entry name" value="CELL DIVISION PROTEIN KINASE"/>
    <property type="match status" value="1"/>
</dbReference>
<dbReference type="PROSITE" id="PS00107">
    <property type="entry name" value="PROTEIN_KINASE_ATP"/>
    <property type="match status" value="1"/>
</dbReference>
<accession>A0A7J7H2Q7</accession>
<evidence type="ECO:0000256" key="11">
    <source>
        <dbReference type="RuleBase" id="RU000304"/>
    </source>
</evidence>
<dbReference type="InterPro" id="IPR008271">
    <property type="entry name" value="Ser/Thr_kinase_AS"/>
</dbReference>
<dbReference type="InterPro" id="IPR017441">
    <property type="entry name" value="Protein_kinase_ATP_BS"/>
</dbReference>
<organism evidence="13 14">
    <name type="scientific">Camellia sinensis</name>
    <name type="common">Tea plant</name>
    <name type="synonym">Thea sinensis</name>
    <dbReference type="NCBI Taxonomy" id="4442"/>
    <lineage>
        <taxon>Eukaryota</taxon>
        <taxon>Viridiplantae</taxon>
        <taxon>Streptophyta</taxon>
        <taxon>Embryophyta</taxon>
        <taxon>Tracheophyta</taxon>
        <taxon>Spermatophyta</taxon>
        <taxon>Magnoliopsida</taxon>
        <taxon>eudicotyledons</taxon>
        <taxon>Gunneridae</taxon>
        <taxon>Pentapetalae</taxon>
        <taxon>asterids</taxon>
        <taxon>Ericales</taxon>
        <taxon>Theaceae</taxon>
        <taxon>Camellia</taxon>
    </lineage>
</organism>
<dbReference type="GO" id="GO:0005634">
    <property type="term" value="C:nucleus"/>
    <property type="evidence" value="ECO:0007669"/>
    <property type="project" value="TreeGrafter"/>
</dbReference>
<evidence type="ECO:0000256" key="1">
    <source>
        <dbReference type="ARBA" id="ARBA00006485"/>
    </source>
</evidence>
<keyword evidence="3 11" id="KW-0723">Serine/threonine-protein kinase</keyword>
<gene>
    <name evidence="13" type="ORF">HYC85_016332</name>
</gene>
<evidence type="ECO:0000256" key="8">
    <source>
        <dbReference type="ARBA" id="ARBA00047811"/>
    </source>
</evidence>
<dbReference type="SUPFAM" id="SSF56112">
    <property type="entry name" value="Protein kinase-like (PK-like)"/>
    <property type="match status" value="2"/>
</dbReference>
<dbReference type="Pfam" id="PF00069">
    <property type="entry name" value="Pkinase"/>
    <property type="match status" value="2"/>
</dbReference>
<dbReference type="Proteomes" id="UP000593564">
    <property type="component" value="Unassembled WGS sequence"/>
</dbReference>
<feature type="domain" description="Protein kinase" evidence="12">
    <location>
        <begin position="1"/>
        <end position="217"/>
    </location>
</feature>
<keyword evidence="14" id="KW-1185">Reference proteome</keyword>
<evidence type="ECO:0000256" key="6">
    <source>
        <dbReference type="ARBA" id="ARBA00022777"/>
    </source>
</evidence>
<keyword evidence="7 10" id="KW-0067">ATP-binding</keyword>
<dbReference type="EMBL" id="JACBKZ010000007">
    <property type="protein sequence ID" value="KAF5946104.1"/>
    <property type="molecule type" value="Genomic_DNA"/>
</dbReference>
<keyword evidence="5 10" id="KW-0547">Nucleotide-binding</keyword>
<comment type="catalytic activity">
    <reaction evidence="9">
        <text>L-seryl-[protein] + ATP = O-phospho-L-seryl-[protein] + ADP + H(+)</text>
        <dbReference type="Rhea" id="RHEA:17989"/>
        <dbReference type="Rhea" id="RHEA-COMP:9863"/>
        <dbReference type="Rhea" id="RHEA-COMP:11604"/>
        <dbReference type="ChEBI" id="CHEBI:15378"/>
        <dbReference type="ChEBI" id="CHEBI:29999"/>
        <dbReference type="ChEBI" id="CHEBI:30616"/>
        <dbReference type="ChEBI" id="CHEBI:83421"/>
        <dbReference type="ChEBI" id="CHEBI:456216"/>
        <dbReference type="EC" id="2.7.11.22"/>
    </reaction>
</comment>
<keyword evidence="6" id="KW-0418">Kinase</keyword>
<comment type="caution">
    <text evidence="13">The sequence shown here is derived from an EMBL/GenBank/DDBJ whole genome shotgun (WGS) entry which is preliminary data.</text>
</comment>
<dbReference type="PANTHER" id="PTHR24056:SF254">
    <property type="entry name" value="CYCLIN-DEPENDENT KINASE 2"/>
    <property type="match status" value="1"/>
</dbReference>
<evidence type="ECO:0000256" key="5">
    <source>
        <dbReference type="ARBA" id="ARBA00022741"/>
    </source>
</evidence>
<dbReference type="SMART" id="SM00220">
    <property type="entry name" value="S_TKc"/>
    <property type="match status" value="1"/>
</dbReference>
<evidence type="ECO:0000313" key="14">
    <source>
        <dbReference type="Proteomes" id="UP000593564"/>
    </source>
</evidence>
<dbReference type="AlphaFoldDB" id="A0A7J7H2Q7"/>
<dbReference type="InterPro" id="IPR050108">
    <property type="entry name" value="CDK"/>
</dbReference>
<dbReference type="GO" id="GO:0004674">
    <property type="term" value="F:protein serine/threonine kinase activity"/>
    <property type="evidence" value="ECO:0007669"/>
    <property type="project" value="UniProtKB-KW"/>
</dbReference>
<reference evidence="14" key="1">
    <citation type="journal article" date="2020" name="Nat. Commun.">
        <title>Genome assembly of wild tea tree DASZ reveals pedigree and selection history of tea varieties.</title>
        <authorList>
            <person name="Zhang W."/>
            <person name="Zhang Y."/>
            <person name="Qiu H."/>
            <person name="Guo Y."/>
            <person name="Wan H."/>
            <person name="Zhang X."/>
            <person name="Scossa F."/>
            <person name="Alseekh S."/>
            <person name="Zhang Q."/>
            <person name="Wang P."/>
            <person name="Xu L."/>
            <person name="Schmidt M.H."/>
            <person name="Jia X."/>
            <person name="Li D."/>
            <person name="Zhu A."/>
            <person name="Guo F."/>
            <person name="Chen W."/>
            <person name="Ni D."/>
            <person name="Usadel B."/>
            <person name="Fernie A.R."/>
            <person name="Wen W."/>
        </authorList>
    </citation>
    <scope>NUCLEOTIDE SEQUENCE [LARGE SCALE GENOMIC DNA]</scope>
    <source>
        <strain evidence="14">cv. G240</strain>
    </source>
</reference>
<evidence type="ECO:0000256" key="10">
    <source>
        <dbReference type="PROSITE-ProRule" id="PRU10141"/>
    </source>
</evidence>
<dbReference type="InterPro" id="IPR011009">
    <property type="entry name" value="Kinase-like_dom_sf"/>
</dbReference>